<dbReference type="InterPro" id="IPR052523">
    <property type="entry name" value="Trichothecene_AcTrans"/>
</dbReference>
<feature type="domain" description="N-acetyltransferase" evidence="1">
    <location>
        <begin position="100"/>
        <end position="234"/>
    </location>
</feature>
<comment type="caution">
    <text evidence="2">The sequence shown here is derived from an EMBL/GenBank/DDBJ whole genome shotgun (WGS) entry which is preliminary data.</text>
</comment>
<dbReference type="PANTHER" id="PTHR42791">
    <property type="entry name" value="GNAT FAMILY ACETYLTRANSFERASE"/>
    <property type="match status" value="1"/>
</dbReference>
<dbReference type="InterPro" id="IPR000182">
    <property type="entry name" value="GNAT_dom"/>
</dbReference>
<accession>A0AAX6MF99</accession>
<dbReference type="CDD" id="cd12148">
    <property type="entry name" value="fungal_TF_MHR"/>
    <property type="match status" value="1"/>
</dbReference>
<evidence type="ECO:0000313" key="3">
    <source>
        <dbReference type="Proteomes" id="UP001369815"/>
    </source>
</evidence>
<dbReference type="AlphaFoldDB" id="A0AAX6MF99"/>
<organism evidence="2 3">
    <name type="scientific">Daldinia eschscholtzii</name>
    <dbReference type="NCBI Taxonomy" id="292717"/>
    <lineage>
        <taxon>Eukaryota</taxon>
        <taxon>Fungi</taxon>
        <taxon>Dikarya</taxon>
        <taxon>Ascomycota</taxon>
        <taxon>Pezizomycotina</taxon>
        <taxon>Sordariomycetes</taxon>
        <taxon>Xylariomycetidae</taxon>
        <taxon>Xylariales</taxon>
        <taxon>Hypoxylaceae</taxon>
        <taxon>Daldinia</taxon>
    </lineage>
</organism>
<evidence type="ECO:0000259" key="1">
    <source>
        <dbReference type="PROSITE" id="PS51186"/>
    </source>
</evidence>
<proteinExistence type="predicted"/>
<evidence type="ECO:0000313" key="2">
    <source>
        <dbReference type="EMBL" id="KAK6951087.1"/>
    </source>
</evidence>
<dbReference type="InterPro" id="IPR016181">
    <property type="entry name" value="Acyl_CoA_acyltransferase"/>
</dbReference>
<sequence>MSSGKPLSVSIQPLNYADISACARITSSAFSIDPHTVVKQLGQKPFDMYDISYTGFLDTLHKKTYIYVKAVDNETGGIVGHAGWAFRGCDPASVPWTGPTDTKPLEGDHEKLQWDNDGLKIGDGKKSIEERKENSIERLNALEDADMQYWLSNLVPSDTPCIFVAGLVVSPSYQSQGVGGALLRYGNSIADNLGLSIWVHSSHQAYEAYKKFGFEVTRELDIDLDKYAPRRPTEDEPVMGEKGSGRWGKYVIRYMRRIPKKQGQLGNLISLATVPRESSSYLINRFAGRSAFETGVLTLLGVNEDMNTDQPISTPGDVINDFLSGEQDAYALFQSYKLHIHPFNTIPIDLDQMEKRICAIIEFRHNPGAEAGLEVDRIPRWLCLLHAILASGAQFSELSLERRALSSREHSRYREA</sequence>
<dbReference type="PANTHER" id="PTHR42791:SF1">
    <property type="entry name" value="N-ACETYLTRANSFERASE DOMAIN-CONTAINING PROTEIN"/>
    <property type="match status" value="1"/>
</dbReference>
<dbReference type="Gene3D" id="3.40.630.30">
    <property type="match status" value="1"/>
</dbReference>
<dbReference type="CDD" id="cd04301">
    <property type="entry name" value="NAT_SF"/>
    <property type="match status" value="1"/>
</dbReference>
<dbReference type="Proteomes" id="UP001369815">
    <property type="component" value="Unassembled WGS sequence"/>
</dbReference>
<keyword evidence="3" id="KW-1185">Reference proteome</keyword>
<dbReference type="GO" id="GO:0016747">
    <property type="term" value="F:acyltransferase activity, transferring groups other than amino-acyl groups"/>
    <property type="evidence" value="ECO:0007669"/>
    <property type="project" value="InterPro"/>
</dbReference>
<reference evidence="2 3" key="1">
    <citation type="journal article" date="2024" name="Front Chem Biol">
        <title>Unveiling the potential of Daldinia eschscholtzii MFLUCC 19-0629 through bioactivity and bioinformatics studies for enhanced sustainable agriculture production.</title>
        <authorList>
            <person name="Brooks S."/>
            <person name="Weaver J.A."/>
            <person name="Klomchit A."/>
            <person name="Alharthi S.A."/>
            <person name="Onlamun T."/>
            <person name="Nurani R."/>
            <person name="Vong T.K."/>
            <person name="Alberti F."/>
            <person name="Greco C."/>
        </authorList>
    </citation>
    <scope>NUCLEOTIDE SEQUENCE [LARGE SCALE GENOMIC DNA]</scope>
    <source>
        <strain evidence="2">MFLUCC 19-0629</strain>
    </source>
</reference>
<dbReference type="PROSITE" id="PS51186">
    <property type="entry name" value="GNAT"/>
    <property type="match status" value="1"/>
</dbReference>
<dbReference type="EMBL" id="JBANMG010000007">
    <property type="protein sequence ID" value="KAK6951087.1"/>
    <property type="molecule type" value="Genomic_DNA"/>
</dbReference>
<dbReference type="SUPFAM" id="SSF55729">
    <property type="entry name" value="Acyl-CoA N-acyltransferases (Nat)"/>
    <property type="match status" value="1"/>
</dbReference>
<name>A0AAX6MF99_9PEZI</name>
<protein>
    <recommendedName>
        <fullName evidence="1">N-acetyltransferase domain-containing protein</fullName>
    </recommendedName>
</protein>
<dbReference type="Pfam" id="PF13508">
    <property type="entry name" value="Acetyltransf_7"/>
    <property type="match status" value="1"/>
</dbReference>
<gene>
    <name evidence="2" type="ORF">Daesc_007616</name>
</gene>